<dbReference type="PANTHER" id="PTHR28660:SF1">
    <property type="entry name" value="COILED-COIL DOMAIN-CONTAINING PROTEIN 73"/>
    <property type="match status" value="1"/>
</dbReference>
<feature type="region of interest" description="Disordered" evidence="2">
    <location>
        <begin position="544"/>
        <end position="702"/>
    </location>
</feature>
<accession>A0AAQ6IKH4</accession>
<feature type="compositionally biased region" description="Polar residues" evidence="2">
    <location>
        <begin position="547"/>
        <end position="559"/>
    </location>
</feature>
<reference evidence="3 4" key="1">
    <citation type="submission" date="2021-04" db="EMBL/GenBank/DDBJ databases">
        <authorList>
            <consortium name="Wellcome Sanger Institute Data Sharing"/>
        </authorList>
    </citation>
    <scope>NUCLEOTIDE SEQUENCE [LARGE SCALE GENOMIC DNA]</scope>
</reference>
<feature type="region of interest" description="Disordered" evidence="2">
    <location>
        <begin position="858"/>
        <end position="894"/>
    </location>
</feature>
<feature type="coiled-coil region" evidence="1">
    <location>
        <begin position="72"/>
        <end position="247"/>
    </location>
</feature>
<name>A0AAQ6IKH4_ANATE</name>
<dbReference type="Pfam" id="PF15818">
    <property type="entry name" value="CCDC73"/>
    <property type="match status" value="1"/>
</dbReference>
<dbReference type="AlphaFoldDB" id="A0AAQ6IKH4"/>
<dbReference type="PANTHER" id="PTHR28660">
    <property type="entry name" value="COILED-COIL DOMAIN-CONTAINING PROTEIN 73"/>
    <property type="match status" value="1"/>
</dbReference>
<feature type="compositionally biased region" description="Polar residues" evidence="2">
    <location>
        <begin position="677"/>
        <end position="695"/>
    </location>
</feature>
<feature type="compositionally biased region" description="Basic and acidic residues" evidence="2">
    <location>
        <begin position="564"/>
        <end position="624"/>
    </location>
</feature>
<feature type="compositionally biased region" description="Basic and acidic residues" evidence="2">
    <location>
        <begin position="632"/>
        <end position="674"/>
    </location>
</feature>
<protein>
    <recommendedName>
        <fullName evidence="5">Coiled-coil domain containing 73</fullName>
    </recommendedName>
</protein>
<evidence type="ECO:0000256" key="2">
    <source>
        <dbReference type="SAM" id="MobiDB-lite"/>
    </source>
</evidence>
<evidence type="ECO:0000313" key="4">
    <source>
        <dbReference type="Proteomes" id="UP000265040"/>
    </source>
</evidence>
<reference evidence="3" key="2">
    <citation type="submission" date="2025-08" db="UniProtKB">
        <authorList>
            <consortium name="Ensembl"/>
        </authorList>
    </citation>
    <scope>IDENTIFICATION</scope>
</reference>
<keyword evidence="1" id="KW-0175">Coiled coil</keyword>
<dbReference type="Ensembl" id="ENSATET00000079153.1">
    <property type="protein sequence ID" value="ENSATEP00000074247.1"/>
    <property type="gene ID" value="ENSATEG00000030671.1"/>
</dbReference>
<evidence type="ECO:0008006" key="5">
    <source>
        <dbReference type="Google" id="ProtNLM"/>
    </source>
</evidence>
<dbReference type="InterPro" id="IPR031650">
    <property type="entry name" value="CCDC73"/>
</dbReference>
<reference evidence="3" key="3">
    <citation type="submission" date="2025-09" db="UniProtKB">
        <authorList>
            <consortium name="Ensembl"/>
        </authorList>
    </citation>
    <scope>IDENTIFICATION</scope>
</reference>
<feature type="compositionally biased region" description="Low complexity" evidence="2">
    <location>
        <begin position="1063"/>
        <end position="1097"/>
    </location>
</feature>
<feature type="region of interest" description="Disordered" evidence="2">
    <location>
        <begin position="1"/>
        <end position="21"/>
    </location>
</feature>
<sequence length="1152" mass="129365">MDHSADSGTLPTHTTVEGPAGQQELSLSSIHCETESGGTFLLQLLEFKTHLLEAVEELHIRRDAETRFEDQLSKLVLEKQELEWEKESLKHQIEKVANQHTESLTNIKKQFQAKIRNIEEEKWKYQVSAELKDKEINNLKEELKSLQLLKYNLEKKTSQLEQKLALQSRSKDSHLNQLGEVEKRFSALSRQCAAIKQAHERLEQNVDEAMSINKKLSSANEKQEAAIGSLKKELEEVSKQLIKAKMTSVTQTHSPTGKEQQIQLLHQKLIMEAEMNKKLCEENEAVRTEKQEVMRSLQQAQHLILTQTQTVSRVELELQTHREQYQALKQEHEMMREKSKAVEDKVAQLMESYATSKTSWDKEKTVFLDRIKNEQQDLQAVKEAYEALHHKHTELSSLAIVQMRDVSAKVFPTRADEEHAEQPLNKPISSSELCSFGSLHHLSSSLAKNLDCLEDTGAVTKLVATGATGGEEVLNHDHQSQYKLPLNNSNLFMCPLITNKLLSFGSHSGTGTNTNILNKFTCNSNTSGTDPDVVSDFISTSSSVSDTNFQISNGASTAVPSPERMSDKNEEGNAGMNEKRGKDDWKQDHNNRKEDDRNTEQQWNKEEVLRGVVKEEESTEEKRGTLMTQTTDRADREENNKGSAEDEGDTRNPETETRDRAEGEGTHEVEERGKTAVHTSETPDTQIPDQTTADTTIEDSKTQQVIDFMDTKPLPAVSEASDRSLSRQRVDCVCVIQEQHLCHGEVQTQDAEPINYLPNHAYQVAEKACNTSAANFPCRFSEPLNESSMCCPQTNAALLVTQTDGAFSIQETNPAATEYSDPPDIKSNMKQSDEMCDTNVTEDCLLVRTLVESQISPKISGVQENRQHEPLVTDDGEGDSSPYRKSEDQLNVDTQENGTCIEESKLKDVCVEIAKNTAEFESEVESLKLHENESAETECSRCYEQPPVKEVLDNTEESFLHISNTYRPSFDWDSAQRKTAISRTKSDVSGLHQFVGGTEQSTSWSAGNLRHPSSTIPMFLKGKHNKVPLVITRASELLNASSVSGTAASLRRHQQGEWKAKGATSRESAAAETESRASMSISPLPVSTSSSTSGCSRAPTSASDFFSECDWEPSCFQEREDQQSSFRAQIFRIEQFLKTERLSLPKRRRTDN</sequence>
<feature type="region of interest" description="Disordered" evidence="2">
    <location>
        <begin position="1045"/>
        <end position="1097"/>
    </location>
</feature>
<evidence type="ECO:0000256" key="1">
    <source>
        <dbReference type="SAM" id="Coils"/>
    </source>
</evidence>
<dbReference type="Proteomes" id="UP000265040">
    <property type="component" value="Chromosome 6"/>
</dbReference>
<proteinExistence type="predicted"/>
<gene>
    <name evidence="3" type="primary">CCDC73</name>
</gene>
<organism evidence="3 4">
    <name type="scientific">Anabas testudineus</name>
    <name type="common">Climbing perch</name>
    <name type="synonym">Anthias testudineus</name>
    <dbReference type="NCBI Taxonomy" id="64144"/>
    <lineage>
        <taxon>Eukaryota</taxon>
        <taxon>Metazoa</taxon>
        <taxon>Chordata</taxon>
        <taxon>Craniata</taxon>
        <taxon>Vertebrata</taxon>
        <taxon>Euteleostomi</taxon>
        <taxon>Actinopterygii</taxon>
        <taxon>Neopterygii</taxon>
        <taxon>Teleostei</taxon>
        <taxon>Neoteleostei</taxon>
        <taxon>Acanthomorphata</taxon>
        <taxon>Anabantaria</taxon>
        <taxon>Anabantiformes</taxon>
        <taxon>Anabantoidei</taxon>
        <taxon>Anabantidae</taxon>
        <taxon>Anabas</taxon>
    </lineage>
</organism>
<evidence type="ECO:0000313" key="3">
    <source>
        <dbReference type="Ensembl" id="ENSATEP00000074247.1"/>
    </source>
</evidence>
<dbReference type="GeneTree" id="ENSGT00390000013482"/>
<feature type="coiled-coil region" evidence="1">
    <location>
        <begin position="311"/>
        <end position="391"/>
    </location>
</feature>
<keyword evidence="4" id="KW-1185">Reference proteome</keyword>
<feature type="compositionally biased region" description="Polar residues" evidence="2">
    <location>
        <begin position="1"/>
        <end position="15"/>
    </location>
</feature>